<dbReference type="InParanoid" id="B7PFL7"/>
<name>B7PFL7_IXOSC</name>
<reference evidence="1 3" key="1">
    <citation type="submission" date="2008-03" db="EMBL/GenBank/DDBJ databases">
        <title>Annotation of Ixodes scapularis.</title>
        <authorList>
            <consortium name="Ixodes scapularis Genome Project Consortium"/>
            <person name="Caler E."/>
            <person name="Hannick L.I."/>
            <person name="Bidwell S."/>
            <person name="Joardar V."/>
            <person name="Thiagarajan M."/>
            <person name="Amedeo P."/>
            <person name="Galinsky K.J."/>
            <person name="Schobel S."/>
            <person name="Inman J."/>
            <person name="Hostetler J."/>
            <person name="Miller J."/>
            <person name="Hammond M."/>
            <person name="Megy K."/>
            <person name="Lawson D."/>
            <person name="Kodira C."/>
            <person name="Sutton G."/>
            <person name="Meyer J."/>
            <person name="Hill C.A."/>
            <person name="Birren B."/>
            <person name="Nene V."/>
            <person name="Collins F."/>
            <person name="Alarcon-Chaidez F."/>
            <person name="Wikel S."/>
            <person name="Strausberg R."/>
        </authorList>
    </citation>
    <scope>NUCLEOTIDE SEQUENCE [LARGE SCALE GENOMIC DNA]</scope>
    <source>
        <strain evidence="3">Wikel</strain>
        <strain evidence="1">Wikel colony</strain>
    </source>
</reference>
<dbReference type="OrthoDB" id="6488722at2759"/>
<organism>
    <name type="scientific">Ixodes scapularis</name>
    <name type="common">Black-legged tick</name>
    <name type="synonym">Deer tick</name>
    <dbReference type="NCBI Taxonomy" id="6945"/>
    <lineage>
        <taxon>Eukaryota</taxon>
        <taxon>Metazoa</taxon>
        <taxon>Ecdysozoa</taxon>
        <taxon>Arthropoda</taxon>
        <taxon>Chelicerata</taxon>
        <taxon>Arachnida</taxon>
        <taxon>Acari</taxon>
        <taxon>Parasitiformes</taxon>
        <taxon>Ixodida</taxon>
        <taxon>Ixodoidea</taxon>
        <taxon>Ixodidae</taxon>
        <taxon>Ixodinae</taxon>
        <taxon>Ixodes</taxon>
    </lineage>
</organism>
<dbReference type="VEuPathDB" id="VectorBase:ISCI004558"/>
<dbReference type="PaxDb" id="6945-B7PFL7"/>
<proteinExistence type="predicted"/>
<dbReference type="EMBL" id="ABJB010263289">
    <property type="status" value="NOT_ANNOTATED_CDS"/>
    <property type="molecule type" value="Genomic_DNA"/>
</dbReference>
<protein>
    <submittedName>
        <fullName evidence="1 2">Uncharacterized protein</fullName>
    </submittedName>
</protein>
<keyword evidence="3" id="KW-1185">Reference proteome</keyword>
<dbReference type="AlphaFoldDB" id="B7PFL7"/>
<reference evidence="2" key="2">
    <citation type="submission" date="2020-05" db="UniProtKB">
        <authorList>
            <consortium name="EnsemblMetazoa"/>
        </authorList>
    </citation>
    <scope>IDENTIFICATION</scope>
    <source>
        <strain evidence="2">wikel</strain>
    </source>
</reference>
<dbReference type="EnsemblMetazoa" id="ISCW004558-RA">
    <property type="protein sequence ID" value="ISCW004558-PA"/>
    <property type="gene ID" value="ISCW004558"/>
</dbReference>
<evidence type="ECO:0000313" key="1">
    <source>
        <dbReference type="EMBL" id="EEC05389.1"/>
    </source>
</evidence>
<dbReference type="Proteomes" id="UP000001555">
    <property type="component" value="Unassembled WGS sequence"/>
</dbReference>
<dbReference type="SUPFAM" id="SSF56235">
    <property type="entry name" value="N-terminal nucleophile aminohydrolases (Ntn hydrolases)"/>
    <property type="match status" value="1"/>
</dbReference>
<accession>B7PFL7</accession>
<evidence type="ECO:0000313" key="3">
    <source>
        <dbReference type="Proteomes" id="UP000001555"/>
    </source>
</evidence>
<sequence>MHDVLEELRRKGHVLRAIDRRPASVNAIAKSQDRVIYAAADFRKGGIVDGL</sequence>
<dbReference type="Gene3D" id="3.60.20.40">
    <property type="match status" value="1"/>
</dbReference>
<gene>
    <name evidence="1" type="ORF">IscW_ISCW004558</name>
</gene>
<dbReference type="HOGENOM" id="CLU_3108734_0_0_1"/>
<dbReference type="EMBL" id="DS703344">
    <property type="protein sequence ID" value="EEC05389.1"/>
    <property type="molecule type" value="Genomic_DNA"/>
</dbReference>
<evidence type="ECO:0000313" key="2">
    <source>
        <dbReference type="EnsemblMetazoa" id="ISCW004558-PA"/>
    </source>
</evidence>
<dbReference type="InterPro" id="IPR029055">
    <property type="entry name" value="Ntn_hydrolases_N"/>
</dbReference>
<dbReference type="InterPro" id="IPR043137">
    <property type="entry name" value="GGT_ssub_C"/>
</dbReference>
<dbReference type="VEuPathDB" id="VectorBase:ISCP_018718"/>
<dbReference type="VEuPathDB" id="VectorBase:ISCW004558"/>